<evidence type="ECO:0000256" key="12">
    <source>
        <dbReference type="SAM" id="MobiDB-lite"/>
    </source>
</evidence>
<keyword evidence="8" id="KW-0904">Protein phosphatase</keyword>
<comment type="cofactor">
    <cofactor evidence="2">
        <name>Mg(2+)</name>
        <dbReference type="ChEBI" id="CHEBI:18420"/>
    </cofactor>
</comment>
<keyword evidence="13" id="KW-0812">Transmembrane</keyword>
<feature type="compositionally biased region" description="Gly residues" evidence="12">
    <location>
        <begin position="88"/>
        <end position="99"/>
    </location>
</feature>
<evidence type="ECO:0000256" key="6">
    <source>
        <dbReference type="ARBA" id="ARBA00022801"/>
    </source>
</evidence>
<evidence type="ECO:0000256" key="11">
    <source>
        <dbReference type="ARBA" id="ARBA00048336"/>
    </source>
</evidence>
<comment type="catalytic activity">
    <reaction evidence="11">
        <text>O-phospho-L-threonyl-[protein] + H2O = L-threonyl-[protein] + phosphate</text>
        <dbReference type="Rhea" id="RHEA:47004"/>
        <dbReference type="Rhea" id="RHEA-COMP:11060"/>
        <dbReference type="Rhea" id="RHEA-COMP:11605"/>
        <dbReference type="ChEBI" id="CHEBI:15377"/>
        <dbReference type="ChEBI" id="CHEBI:30013"/>
        <dbReference type="ChEBI" id="CHEBI:43474"/>
        <dbReference type="ChEBI" id="CHEBI:61977"/>
        <dbReference type="EC" id="3.1.3.16"/>
    </reaction>
</comment>
<name>A0A6V7PTF6_ANACO</name>
<reference evidence="15" key="1">
    <citation type="submission" date="2020-07" db="EMBL/GenBank/DDBJ databases">
        <authorList>
            <person name="Lin J."/>
        </authorList>
    </citation>
    <scope>NUCLEOTIDE SEQUENCE</scope>
</reference>
<accession>A0A6V7PTF6</accession>
<evidence type="ECO:0000256" key="9">
    <source>
        <dbReference type="ARBA" id="ARBA00023211"/>
    </source>
</evidence>
<keyword evidence="9" id="KW-0464">Manganese</keyword>
<organism evidence="15">
    <name type="scientific">Ananas comosus var. bracteatus</name>
    <name type="common">red pineapple</name>
    <dbReference type="NCBI Taxonomy" id="296719"/>
    <lineage>
        <taxon>Eukaryota</taxon>
        <taxon>Viridiplantae</taxon>
        <taxon>Streptophyta</taxon>
        <taxon>Embryophyta</taxon>
        <taxon>Tracheophyta</taxon>
        <taxon>Spermatophyta</taxon>
        <taxon>Magnoliopsida</taxon>
        <taxon>Liliopsida</taxon>
        <taxon>Poales</taxon>
        <taxon>Bromeliaceae</taxon>
        <taxon>Bromelioideae</taxon>
        <taxon>Ananas</taxon>
    </lineage>
</organism>
<evidence type="ECO:0000313" key="15">
    <source>
        <dbReference type="EMBL" id="CAD1834154.1"/>
    </source>
</evidence>
<evidence type="ECO:0000256" key="8">
    <source>
        <dbReference type="ARBA" id="ARBA00022912"/>
    </source>
</evidence>
<evidence type="ECO:0000256" key="2">
    <source>
        <dbReference type="ARBA" id="ARBA00001946"/>
    </source>
</evidence>
<dbReference type="PROSITE" id="PS51746">
    <property type="entry name" value="PPM_2"/>
    <property type="match status" value="1"/>
</dbReference>
<feature type="region of interest" description="Disordered" evidence="12">
    <location>
        <begin position="1"/>
        <end position="20"/>
    </location>
</feature>
<protein>
    <recommendedName>
        <fullName evidence="4">protein-serine/threonine phosphatase</fullName>
        <ecNumber evidence="4">3.1.3.16</ecNumber>
    </recommendedName>
</protein>
<keyword evidence="7" id="KW-0460">Magnesium</keyword>
<evidence type="ECO:0000259" key="14">
    <source>
        <dbReference type="PROSITE" id="PS51746"/>
    </source>
</evidence>
<feature type="domain" description="PPM-type phosphatase" evidence="14">
    <location>
        <begin position="105"/>
        <end position="283"/>
    </location>
</feature>
<keyword evidence="5" id="KW-0479">Metal-binding</keyword>
<keyword evidence="13" id="KW-1133">Transmembrane helix</keyword>
<evidence type="ECO:0000256" key="10">
    <source>
        <dbReference type="ARBA" id="ARBA00047761"/>
    </source>
</evidence>
<sequence>MENKTRDSDNKKNENKGERAVPVCCGEELEGARAKCPPRRRESRGEARFAAAVVVLVLLLFLVAVVIFVVADLGGVRSGRGGPRRGDPGGGGGGGGGRIGFPSLSHGEVSVIGRRREMEDAVTVALGFAGSPEAAAGYDFFGVYDGHGGARVAQACRDRMHVVLAEEAAKRRRRRRATPVKGEEEMEMEMEMEMAMAMALGDDEEDEELGRWRAAMAASFARVDGEVSEAAEGGGSGAAEKTVGSTAVVAVWGRGASSSPTAATRGRCSPAAASPSPLLGPQA</sequence>
<dbReference type="Gene3D" id="3.60.40.10">
    <property type="entry name" value="PPM-type phosphatase domain"/>
    <property type="match status" value="1"/>
</dbReference>
<proteinExistence type="inferred from homology"/>
<dbReference type="AlphaFoldDB" id="A0A6V7PTF6"/>
<comment type="cofactor">
    <cofactor evidence="1">
        <name>Mn(2+)</name>
        <dbReference type="ChEBI" id="CHEBI:29035"/>
    </cofactor>
</comment>
<keyword evidence="6" id="KW-0378">Hydrolase</keyword>
<gene>
    <name evidence="15" type="ORF">CB5_LOCUS17365</name>
</gene>
<dbReference type="PROSITE" id="PS01032">
    <property type="entry name" value="PPM_1"/>
    <property type="match status" value="1"/>
</dbReference>
<evidence type="ECO:0000256" key="1">
    <source>
        <dbReference type="ARBA" id="ARBA00001936"/>
    </source>
</evidence>
<evidence type="ECO:0000256" key="3">
    <source>
        <dbReference type="ARBA" id="ARBA00006702"/>
    </source>
</evidence>
<comment type="catalytic activity">
    <reaction evidence="10">
        <text>O-phospho-L-seryl-[protein] + H2O = L-seryl-[protein] + phosphate</text>
        <dbReference type="Rhea" id="RHEA:20629"/>
        <dbReference type="Rhea" id="RHEA-COMP:9863"/>
        <dbReference type="Rhea" id="RHEA-COMP:11604"/>
        <dbReference type="ChEBI" id="CHEBI:15377"/>
        <dbReference type="ChEBI" id="CHEBI:29999"/>
        <dbReference type="ChEBI" id="CHEBI:43474"/>
        <dbReference type="ChEBI" id="CHEBI:83421"/>
        <dbReference type="EC" id="3.1.3.16"/>
    </reaction>
</comment>
<dbReference type="InterPro" id="IPR036457">
    <property type="entry name" value="PPM-type-like_dom_sf"/>
</dbReference>
<dbReference type="InterPro" id="IPR015655">
    <property type="entry name" value="PP2C"/>
</dbReference>
<dbReference type="GO" id="GO:0046872">
    <property type="term" value="F:metal ion binding"/>
    <property type="evidence" value="ECO:0007669"/>
    <property type="project" value="UniProtKB-KW"/>
</dbReference>
<feature type="compositionally biased region" description="Basic and acidic residues" evidence="12">
    <location>
        <begin position="1"/>
        <end position="19"/>
    </location>
</feature>
<evidence type="ECO:0000256" key="4">
    <source>
        <dbReference type="ARBA" id="ARBA00013081"/>
    </source>
</evidence>
<feature type="region of interest" description="Disordered" evidence="12">
    <location>
        <begin position="254"/>
        <end position="283"/>
    </location>
</feature>
<feature type="region of interest" description="Disordered" evidence="12">
    <location>
        <begin position="79"/>
        <end position="103"/>
    </location>
</feature>
<dbReference type="InterPro" id="IPR001932">
    <property type="entry name" value="PPM-type_phosphatase-like_dom"/>
</dbReference>
<dbReference type="GO" id="GO:0004722">
    <property type="term" value="F:protein serine/threonine phosphatase activity"/>
    <property type="evidence" value="ECO:0007669"/>
    <property type="project" value="UniProtKB-EC"/>
</dbReference>
<keyword evidence="13" id="KW-0472">Membrane</keyword>
<feature type="transmembrane region" description="Helical" evidence="13">
    <location>
        <begin position="49"/>
        <end position="71"/>
    </location>
</feature>
<dbReference type="EC" id="3.1.3.16" evidence="4"/>
<evidence type="ECO:0000256" key="5">
    <source>
        <dbReference type="ARBA" id="ARBA00022723"/>
    </source>
</evidence>
<dbReference type="PANTHER" id="PTHR47992">
    <property type="entry name" value="PROTEIN PHOSPHATASE"/>
    <property type="match status" value="1"/>
</dbReference>
<dbReference type="EMBL" id="LR862152">
    <property type="protein sequence ID" value="CAD1834154.1"/>
    <property type="molecule type" value="Genomic_DNA"/>
</dbReference>
<dbReference type="Pfam" id="PF00481">
    <property type="entry name" value="PP2C"/>
    <property type="match status" value="1"/>
</dbReference>
<dbReference type="SUPFAM" id="SSF81606">
    <property type="entry name" value="PP2C-like"/>
    <property type="match status" value="1"/>
</dbReference>
<evidence type="ECO:0000256" key="13">
    <source>
        <dbReference type="SAM" id="Phobius"/>
    </source>
</evidence>
<comment type="similarity">
    <text evidence="3">Belongs to the PP2C family.</text>
</comment>
<evidence type="ECO:0000256" key="7">
    <source>
        <dbReference type="ARBA" id="ARBA00022842"/>
    </source>
</evidence>
<dbReference type="InterPro" id="IPR000222">
    <property type="entry name" value="PP2C_BS"/>
</dbReference>